<feature type="signal peptide" evidence="1">
    <location>
        <begin position="1"/>
        <end position="23"/>
    </location>
</feature>
<dbReference type="InterPro" id="IPR008969">
    <property type="entry name" value="CarboxyPept-like_regulatory"/>
</dbReference>
<evidence type="ECO:0000256" key="1">
    <source>
        <dbReference type="SAM" id="SignalP"/>
    </source>
</evidence>
<dbReference type="OrthoDB" id="9772097at2"/>
<gene>
    <name evidence="2" type="ORF">DTL42_21035</name>
</gene>
<dbReference type="Gene3D" id="2.60.40.420">
    <property type="entry name" value="Cupredoxins - blue copper proteins"/>
    <property type="match status" value="1"/>
</dbReference>
<keyword evidence="1" id="KW-0732">Signal</keyword>
<evidence type="ECO:0000313" key="3">
    <source>
        <dbReference type="Proteomes" id="UP000253562"/>
    </source>
</evidence>
<dbReference type="RefSeq" id="WP_114371880.1">
    <property type="nucleotide sequence ID" value="NZ_QPEX01000045.1"/>
</dbReference>
<name>A0A368KNI1_9BACT</name>
<reference evidence="2 3" key="1">
    <citation type="submission" date="2018-07" db="EMBL/GenBank/DDBJ databases">
        <title>Comparative genomes isolates from brazilian mangrove.</title>
        <authorList>
            <person name="De Araujo J.E."/>
            <person name="Taketani R.G."/>
            <person name="Silva M.C.P."/>
            <person name="Lourenco M.V."/>
            <person name="Oliveira V.M."/>
            <person name="Andreote F.D."/>
        </authorList>
    </citation>
    <scope>NUCLEOTIDE SEQUENCE [LARGE SCALE GENOMIC DNA]</scope>
    <source>
        <strain evidence="2 3">HEX PRIS-MGV</strain>
    </source>
</reference>
<dbReference type="SUPFAM" id="SSF49503">
    <property type="entry name" value="Cupredoxins"/>
    <property type="match status" value="1"/>
</dbReference>
<sequence length="259" mass="28729">MRTAKFAVLLLGVLGFMSQNAFAQQWGTVKGRFVVNGEVKALAPLQVGQNQGFCGRQIPNPVLKVDKDGNLQDAALWLFLDRGAKAPQPHPMYEEKLKEKVVVENKNCLYEPQVALVCTGQEIELKNLDPIPHNFKIDGFNNPGINLLVPAGGVANHTFKQEEKSPMLASCSIHNWMNSRIVMRDSPYMAVSGPAGTFTIENLPVGKHQFQVWHPVSNYVKEMKIDGKTVKDRKGIIEIDVKQGDNDLGDIVIDSKLLK</sequence>
<protein>
    <recommendedName>
        <fullName evidence="4">Rhamnogalacturonan lyase domain-containing protein</fullName>
    </recommendedName>
</protein>
<dbReference type="AlphaFoldDB" id="A0A368KNI1"/>
<evidence type="ECO:0000313" key="2">
    <source>
        <dbReference type="EMBL" id="RCS41070.1"/>
    </source>
</evidence>
<dbReference type="InterPro" id="IPR008972">
    <property type="entry name" value="Cupredoxin"/>
</dbReference>
<evidence type="ECO:0008006" key="4">
    <source>
        <dbReference type="Google" id="ProtNLM"/>
    </source>
</evidence>
<comment type="caution">
    <text evidence="2">The sequence shown here is derived from an EMBL/GenBank/DDBJ whole genome shotgun (WGS) entry which is preliminary data.</text>
</comment>
<feature type="chain" id="PRO_5017049906" description="Rhamnogalacturonan lyase domain-containing protein" evidence="1">
    <location>
        <begin position="24"/>
        <end position="259"/>
    </location>
</feature>
<dbReference type="Proteomes" id="UP000253562">
    <property type="component" value="Unassembled WGS sequence"/>
</dbReference>
<dbReference type="EMBL" id="QPEX01000045">
    <property type="protein sequence ID" value="RCS41070.1"/>
    <property type="molecule type" value="Genomic_DNA"/>
</dbReference>
<proteinExistence type="predicted"/>
<dbReference type="SUPFAM" id="SSF49464">
    <property type="entry name" value="Carboxypeptidase regulatory domain-like"/>
    <property type="match status" value="1"/>
</dbReference>
<accession>A0A368KNI1</accession>
<organism evidence="2 3">
    <name type="scientific">Bremerella cremea</name>
    <dbReference type="NCBI Taxonomy" id="1031537"/>
    <lineage>
        <taxon>Bacteria</taxon>
        <taxon>Pseudomonadati</taxon>
        <taxon>Planctomycetota</taxon>
        <taxon>Planctomycetia</taxon>
        <taxon>Pirellulales</taxon>
        <taxon>Pirellulaceae</taxon>
        <taxon>Bremerella</taxon>
    </lineage>
</organism>